<organism evidence="1">
    <name type="scientific">Picea glauca</name>
    <name type="common">White spruce</name>
    <name type="synonym">Pinus glauca</name>
    <dbReference type="NCBI Taxonomy" id="3330"/>
    <lineage>
        <taxon>Eukaryota</taxon>
        <taxon>Viridiplantae</taxon>
        <taxon>Streptophyta</taxon>
        <taxon>Embryophyta</taxon>
        <taxon>Tracheophyta</taxon>
        <taxon>Spermatophyta</taxon>
        <taxon>Pinopsida</taxon>
        <taxon>Pinidae</taxon>
        <taxon>Conifers I</taxon>
        <taxon>Pinales</taxon>
        <taxon>Pinaceae</taxon>
        <taxon>Picea</taxon>
    </lineage>
</organism>
<geneLocation type="mitochondrion" evidence="1"/>
<comment type="caution">
    <text evidence="1">The sequence shown here is derived from an EMBL/GenBank/DDBJ whole genome shotgun (WGS) entry which is preliminary data.</text>
</comment>
<proteinExistence type="predicted"/>
<reference evidence="1" key="1">
    <citation type="journal article" date="2015" name="Genome Biol. Evol.">
        <title>Organellar Genomes of White Spruce (Picea glauca): Assembly and Annotation.</title>
        <authorList>
            <person name="Jackman S.D."/>
            <person name="Warren R.L."/>
            <person name="Gibb E.A."/>
            <person name="Vandervalk B.P."/>
            <person name="Mohamadi H."/>
            <person name="Chu J."/>
            <person name="Raymond A."/>
            <person name="Pleasance S."/>
            <person name="Coope R."/>
            <person name="Wildung M.R."/>
            <person name="Ritland C.E."/>
            <person name="Bousquet J."/>
            <person name="Jones S.J."/>
            <person name="Bohlmann J."/>
            <person name="Birol I."/>
        </authorList>
    </citation>
    <scope>NUCLEOTIDE SEQUENCE [LARGE SCALE GENOMIC DNA]</scope>
    <source>
        <tissue evidence="1">Flushing bud</tissue>
    </source>
</reference>
<dbReference type="AlphaFoldDB" id="A0A101LZ74"/>
<sequence>MGYHLKHHRWGQAQCLVGTESGKPPPPGGRRSGSYPRSFSFNILIKFLYNSRDRIDCSAWIQRKHH</sequence>
<gene>
    <name evidence="1" type="ORF">ABT39_MTgene5075</name>
</gene>
<protein>
    <submittedName>
        <fullName evidence="1">Uncharacterized protein</fullName>
    </submittedName>
</protein>
<keyword evidence="1" id="KW-0496">Mitochondrion</keyword>
<name>A0A101LZ74_PICGL</name>
<accession>A0A101LZ74</accession>
<evidence type="ECO:0000313" key="1">
    <source>
        <dbReference type="EMBL" id="KUM48079.1"/>
    </source>
</evidence>
<dbReference type="EMBL" id="LKAM01000006">
    <property type="protein sequence ID" value="KUM48079.1"/>
    <property type="molecule type" value="Genomic_DNA"/>
</dbReference>